<dbReference type="GO" id="GO:0032259">
    <property type="term" value="P:methylation"/>
    <property type="evidence" value="ECO:0007669"/>
    <property type="project" value="UniProtKB-KW"/>
</dbReference>
<sequence>VERLAWLIAELARAHGTRQVVDLGSGQGYLSRALAYQHGLDVLAVDADDVQTCGAQRYQRQTERHARRVEDRAPEQSQAYQPNVAPQGDSVAGEGEGNMPARGVLVHATHRVTERSLDELLAALHAKADHGTAGVSTEADEPPSGDASASAPARDDHRSGRVPWLLCGLHTCGDLAPSSLRLFVESDAHLLVNVGCCYNLLTESAVTSGANDQTNAGFPMSHWLRTELTRQGEAPSLGLTARHLACQAPGRWPSQAEATHQAFERNYYRALLHLFMVEHGMAAANVDAPRIGQLGRKPLPTFAAYAIAALRKLARSDRLSADQSARLHAFLAAPGDDPQAPAAVLEAFAAQHADGRRQVAAFWTLRALLAPALERLLLQDRVHYLREQGHDAWIIALFDPQASPRNLALVSVKTAEPAPVHD</sequence>
<evidence type="ECO:0000259" key="2">
    <source>
        <dbReference type="Pfam" id="PF13679"/>
    </source>
</evidence>
<dbReference type="EMBL" id="KZ993579">
    <property type="protein sequence ID" value="RKP04623.1"/>
    <property type="molecule type" value="Genomic_DNA"/>
</dbReference>
<feature type="compositionally biased region" description="Basic and acidic residues" evidence="1">
    <location>
        <begin position="60"/>
        <end position="74"/>
    </location>
</feature>
<dbReference type="SUPFAM" id="SSF53335">
    <property type="entry name" value="S-adenosyl-L-methionine-dependent methyltransferases"/>
    <property type="match status" value="1"/>
</dbReference>
<feature type="region of interest" description="Disordered" evidence="1">
    <location>
        <begin position="129"/>
        <end position="157"/>
    </location>
</feature>
<dbReference type="PANTHER" id="PTHR12496">
    <property type="entry name" value="CGI-41 METHYLTRANSFERASE"/>
    <property type="match status" value="1"/>
</dbReference>
<accession>A0A4P9XG66</accession>
<proteinExistence type="predicted"/>
<dbReference type="AlphaFoldDB" id="A0A4P9XG66"/>
<gene>
    <name evidence="3" type="ORF">THASP1DRAFT_33588</name>
</gene>
<protein>
    <submittedName>
        <fullName evidence="3">Methyltransferase domain-containing protein</fullName>
    </submittedName>
</protein>
<dbReference type="InterPro" id="IPR025714">
    <property type="entry name" value="Methyltranfer_dom"/>
</dbReference>
<dbReference type="InterPro" id="IPR052220">
    <property type="entry name" value="METTL25"/>
</dbReference>
<dbReference type="Gene3D" id="3.40.50.150">
    <property type="entry name" value="Vaccinia Virus protein VP39"/>
    <property type="match status" value="1"/>
</dbReference>
<reference evidence="4" key="1">
    <citation type="journal article" date="2018" name="Nat. Microbiol.">
        <title>Leveraging single-cell genomics to expand the fungal tree of life.</title>
        <authorList>
            <person name="Ahrendt S.R."/>
            <person name="Quandt C.A."/>
            <person name="Ciobanu D."/>
            <person name="Clum A."/>
            <person name="Salamov A."/>
            <person name="Andreopoulos B."/>
            <person name="Cheng J.F."/>
            <person name="Woyke T."/>
            <person name="Pelin A."/>
            <person name="Henrissat B."/>
            <person name="Reynolds N.K."/>
            <person name="Benny G.L."/>
            <person name="Smith M.E."/>
            <person name="James T.Y."/>
            <person name="Grigoriev I.V."/>
        </authorList>
    </citation>
    <scope>NUCLEOTIDE SEQUENCE [LARGE SCALE GENOMIC DNA]</scope>
    <source>
        <strain evidence="4">RSA 1356</strain>
    </source>
</reference>
<dbReference type="Pfam" id="PF13679">
    <property type="entry name" value="Methyltransf_32"/>
    <property type="match status" value="1"/>
</dbReference>
<dbReference type="GO" id="GO:0008168">
    <property type="term" value="F:methyltransferase activity"/>
    <property type="evidence" value="ECO:0007669"/>
    <property type="project" value="UniProtKB-KW"/>
</dbReference>
<keyword evidence="3" id="KW-0489">Methyltransferase</keyword>
<dbReference type="STRING" id="78915.A0A4P9XG66"/>
<keyword evidence="3" id="KW-0808">Transferase</keyword>
<evidence type="ECO:0000313" key="4">
    <source>
        <dbReference type="Proteomes" id="UP000271241"/>
    </source>
</evidence>
<feature type="non-terminal residue" evidence="3">
    <location>
        <position position="1"/>
    </location>
</feature>
<evidence type="ECO:0000256" key="1">
    <source>
        <dbReference type="SAM" id="MobiDB-lite"/>
    </source>
</evidence>
<feature type="domain" description="Methyltransferase" evidence="2">
    <location>
        <begin position="2"/>
        <end position="203"/>
    </location>
</feature>
<dbReference type="InterPro" id="IPR029063">
    <property type="entry name" value="SAM-dependent_MTases_sf"/>
</dbReference>
<evidence type="ECO:0000313" key="3">
    <source>
        <dbReference type="EMBL" id="RKP04623.1"/>
    </source>
</evidence>
<organism evidence="3 4">
    <name type="scientific">Thamnocephalis sphaerospora</name>
    <dbReference type="NCBI Taxonomy" id="78915"/>
    <lineage>
        <taxon>Eukaryota</taxon>
        <taxon>Fungi</taxon>
        <taxon>Fungi incertae sedis</taxon>
        <taxon>Zoopagomycota</taxon>
        <taxon>Zoopagomycotina</taxon>
        <taxon>Zoopagomycetes</taxon>
        <taxon>Zoopagales</taxon>
        <taxon>Sigmoideomycetaceae</taxon>
        <taxon>Thamnocephalis</taxon>
    </lineage>
</organism>
<dbReference type="OrthoDB" id="10258156at2759"/>
<name>A0A4P9XG66_9FUNG</name>
<keyword evidence="4" id="KW-1185">Reference proteome</keyword>
<dbReference type="Proteomes" id="UP000271241">
    <property type="component" value="Unassembled WGS sequence"/>
</dbReference>
<dbReference type="PANTHER" id="PTHR12496:SF0">
    <property type="entry name" value="METHYLTRANSFERASE DOMAIN-CONTAINING PROTEIN"/>
    <property type="match status" value="1"/>
</dbReference>
<feature type="region of interest" description="Disordered" evidence="1">
    <location>
        <begin position="58"/>
        <end position="99"/>
    </location>
</feature>